<organism evidence="2 3">
    <name type="scientific">Ensifer oleiphilus</name>
    <dbReference type="NCBI Taxonomy" id="2742698"/>
    <lineage>
        <taxon>Bacteria</taxon>
        <taxon>Pseudomonadati</taxon>
        <taxon>Pseudomonadota</taxon>
        <taxon>Alphaproteobacteria</taxon>
        <taxon>Hyphomicrobiales</taxon>
        <taxon>Rhizobiaceae</taxon>
        <taxon>Sinorhizobium/Ensifer group</taxon>
        <taxon>Ensifer</taxon>
    </lineage>
</organism>
<dbReference type="EMBL" id="JABWDU010000010">
    <property type="protein sequence ID" value="NVD42699.1"/>
    <property type="molecule type" value="Genomic_DNA"/>
</dbReference>
<evidence type="ECO:0000313" key="3">
    <source>
        <dbReference type="Proteomes" id="UP000520198"/>
    </source>
</evidence>
<sequence>MNLHIGKSLVAGQTMADSRDTHDQFRRSGDENAWRTVGSRERPSKTAVLTLNQIAFSAENRPINILISVHHPKRYPLSIQQGE</sequence>
<evidence type="ECO:0000313" key="2">
    <source>
        <dbReference type="EMBL" id="NVD42699.1"/>
    </source>
</evidence>
<dbReference type="Proteomes" id="UP000520198">
    <property type="component" value="Unassembled WGS sequence"/>
</dbReference>
<comment type="caution">
    <text evidence="2">The sequence shown here is derived from an EMBL/GenBank/DDBJ whole genome shotgun (WGS) entry which is preliminary data.</text>
</comment>
<name>A0A7Y6QBQ5_9HYPH</name>
<evidence type="ECO:0000256" key="1">
    <source>
        <dbReference type="SAM" id="MobiDB-lite"/>
    </source>
</evidence>
<protein>
    <submittedName>
        <fullName evidence="2">Uncharacterized protein</fullName>
    </submittedName>
</protein>
<accession>A0A7Y6QBQ5</accession>
<gene>
    <name evidence="2" type="ORF">HT585_27890</name>
</gene>
<reference evidence="2 3" key="1">
    <citation type="submission" date="2020-06" db="EMBL/GenBank/DDBJ databases">
        <authorList>
            <person name="Grouzdev D.S."/>
        </authorList>
    </citation>
    <scope>NUCLEOTIDE SEQUENCE [LARGE SCALE GENOMIC DNA]</scope>
    <source>
        <strain evidence="2 3">HO-A22</strain>
    </source>
</reference>
<proteinExistence type="predicted"/>
<keyword evidence="3" id="KW-1185">Reference proteome</keyword>
<feature type="compositionally biased region" description="Basic and acidic residues" evidence="1">
    <location>
        <begin position="17"/>
        <end position="40"/>
    </location>
</feature>
<dbReference type="RefSeq" id="WP_176356046.1">
    <property type="nucleotide sequence ID" value="NZ_JABWDU010000010.1"/>
</dbReference>
<feature type="region of interest" description="Disordered" evidence="1">
    <location>
        <begin position="1"/>
        <end position="40"/>
    </location>
</feature>
<dbReference type="AlphaFoldDB" id="A0A7Y6QBQ5"/>